<evidence type="ECO:0000313" key="1">
    <source>
        <dbReference type="EMBL" id="CAG6483383.1"/>
    </source>
</evidence>
<dbReference type="AlphaFoldDB" id="A0A8D8BX01"/>
<accession>A0A8D8BX01</accession>
<protein>
    <submittedName>
        <fullName evidence="1">(northern house mosquito) hypothetical protein</fullName>
    </submittedName>
</protein>
<reference evidence="1" key="1">
    <citation type="submission" date="2021-05" db="EMBL/GenBank/DDBJ databases">
        <authorList>
            <person name="Alioto T."/>
            <person name="Alioto T."/>
            <person name="Gomez Garrido J."/>
        </authorList>
    </citation>
    <scope>NUCLEOTIDE SEQUENCE</scope>
</reference>
<sequence length="124" mass="13808">MIATSDDRVVTPQNVLSVRELRRVQADVTNRLVIDQMALVEEYLDPEASHPRPVGVPNHQPLRVVDLDVHSGVPFGLPVVGTATSVDRAQTKPHQQKAHQAQSDRFHFANLLPALIKVRLLDQN</sequence>
<dbReference type="EMBL" id="HBUE01096144">
    <property type="protein sequence ID" value="CAG6483383.1"/>
    <property type="molecule type" value="Transcribed_RNA"/>
</dbReference>
<name>A0A8D8BX01_CULPI</name>
<organism evidence="1">
    <name type="scientific">Culex pipiens</name>
    <name type="common">House mosquito</name>
    <dbReference type="NCBI Taxonomy" id="7175"/>
    <lineage>
        <taxon>Eukaryota</taxon>
        <taxon>Metazoa</taxon>
        <taxon>Ecdysozoa</taxon>
        <taxon>Arthropoda</taxon>
        <taxon>Hexapoda</taxon>
        <taxon>Insecta</taxon>
        <taxon>Pterygota</taxon>
        <taxon>Neoptera</taxon>
        <taxon>Endopterygota</taxon>
        <taxon>Diptera</taxon>
        <taxon>Nematocera</taxon>
        <taxon>Culicoidea</taxon>
        <taxon>Culicidae</taxon>
        <taxon>Culicinae</taxon>
        <taxon>Culicini</taxon>
        <taxon>Culex</taxon>
        <taxon>Culex</taxon>
    </lineage>
</organism>
<proteinExistence type="predicted"/>